<feature type="domain" description="HipA-like C-terminal" evidence="4">
    <location>
        <begin position="146"/>
        <end position="391"/>
    </location>
</feature>
<dbReference type="InterPro" id="IPR017508">
    <property type="entry name" value="HipA_N1"/>
</dbReference>
<dbReference type="PANTHER" id="PTHR37419">
    <property type="entry name" value="SERINE/THREONINE-PROTEIN KINASE TOXIN HIPA"/>
    <property type="match status" value="1"/>
</dbReference>
<dbReference type="Pfam" id="PF07804">
    <property type="entry name" value="HipA_C"/>
    <property type="match status" value="1"/>
</dbReference>
<evidence type="ECO:0000313" key="6">
    <source>
        <dbReference type="EMBL" id="RHD09136.1"/>
    </source>
</evidence>
<evidence type="ECO:0000259" key="4">
    <source>
        <dbReference type="Pfam" id="PF07804"/>
    </source>
</evidence>
<dbReference type="CDD" id="cd17793">
    <property type="entry name" value="HipA"/>
    <property type="match status" value="1"/>
</dbReference>
<evidence type="ECO:0000313" key="7">
    <source>
        <dbReference type="Proteomes" id="UP000284794"/>
    </source>
</evidence>
<dbReference type="GO" id="GO:0005829">
    <property type="term" value="C:cytosol"/>
    <property type="evidence" value="ECO:0007669"/>
    <property type="project" value="TreeGrafter"/>
</dbReference>
<keyword evidence="3" id="KW-0418">Kinase</keyword>
<dbReference type="AlphaFoldDB" id="A0A414DEQ0"/>
<feature type="domain" description="HipA N-terminal subdomain 1" evidence="5">
    <location>
        <begin position="16"/>
        <end position="106"/>
    </location>
</feature>
<evidence type="ECO:0000256" key="1">
    <source>
        <dbReference type="ARBA" id="ARBA00010164"/>
    </source>
</evidence>
<evidence type="ECO:0000256" key="3">
    <source>
        <dbReference type="ARBA" id="ARBA00022777"/>
    </source>
</evidence>
<dbReference type="EMBL" id="QSIS01000006">
    <property type="protein sequence ID" value="RHD09136.1"/>
    <property type="molecule type" value="Genomic_DNA"/>
</dbReference>
<dbReference type="Pfam" id="PF13657">
    <property type="entry name" value="Couple_hipA"/>
    <property type="match status" value="1"/>
</dbReference>
<dbReference type="NCBIfam" id="TIGR03071">
    <property type="entry name" value="couple_hipA"/>
    <property type="match status" value="1"/>
</dbReference>
<comment type="similarity">
    <text evidence="1">Belongs to the HipA Ser/Thr kinase family.</text>
</comment>
<gene>
    <name evidence="6" type="ORF">DW811_06520</name>
</gene>
<dbReference type="Proteomes" id="UP000284794">
    <property type="component" value="Unassembled WGS sequence"/>
</dbReference>
<reference evidence="6 7" key="1">
    <citation type="submission" date="2018-08" db="EMBL/GenBank/DDBJ databases">
        <title>A genome reference for cultivated species of the human gut microbiota.</title>
        <authorList>
            <person name="Zou Y."/>
            <person name="Xue W."/>
            <person name="Luo G."/>
        </authorList>
    </citation>
    <scope>NUCLEOTIDE SEQUENCE [LARGE SCALE GENOMIC DNA]</scope>
    <source>
        <strain evidence="6 7">AM32-2AC</strain>
    </source>
</reference>
<protein>
    <submittedName>
        <fullName evidence="6">Type II toxin-antitoxin system HipA family toxin</fullName>
    </submittedName>
</protein>
<dbReference type="InterPro" id="IPR052028">
    <property type="entry name" value="HipA_Ser/Thr_kinase"/>
</dbReference>
<dbReference type="RefSeq" id="WP_117914180.1">
    <property type="nucleotide sequence ID" value="NZ_QRNK01000003.1"/>
</dbReference>
<comment type="caution">
    <text evidence="6">The sequence shown here is derived from an EMBL/GenBank/DDBJ whole genome shotgun (WGS) entry which is preliminary data.</text>
</comment>
<evidence type="ECO:0000259" key="5">
    <source>
        <dbReference type="Pfam" id="PF13657"/>
    </source>
</evidence>
<name>A0A414DEQ0_9FIRM</name>
<accession>A0A414DEQ0</accession>
<dbReference type="InterPro" id="IPR012893">
    <property type="entry name" value="HipA-like_C"/>
</dbReference>
<dbReference type="Gene3D" id="1.10.1070.20">
    <property type="match status" value="1"/>
</dbReference>
<keyword evidence="2" id="KW-0808">Transferase</keyword>
<dbReference type="PANTHER" id="PTHR37419:SF1">
    <property type="entry name" value="SERINE_THREONINE-PROTEIN KINASE TOXIN HIPA"/>
    <property type="match status" value="1"/>
</dbReference>
<evidence type="ECO:0000256" key="2">
    <source>
        <dbReference type="ARBA" id="ARBA00022679"/>
    </source>
</evidence>
<dbReference type="GO" id="GO:0004674">
    <property type="term" value="F:protein serine/threonine kinase activity"/>
    <property type="evidence" value="ECO:0007669"/>
    <property type="project" value="TreeGrafter"/>
</dbReference>
<organism evidence="6 7">
    <name type="scientific">Lachnospira eligens</name>
    <dbReference type="NCBI Taxonomy" id="39485"/>
    <lineage>
        <taxon>Bacteria</taxon>
        <taxon>Bacillati</taxon>
        <taxon>Bacillota</taxon>
        <taxon>Clostridia</taxon>
        <taxon>Lachnospirales</taxon>
        <taxon>Lachnospiraceae</taxon>
        <taxon>Lachnospira</taxon>
    </lineage>
</organism>
<proteinExistence type="inferred from homology"/>
<sequence length="430" mass="48753">MRNLEVYIECNGNMINVGSITGHNSDDAVFSYSEEYIEDKSSRAISISLPLDERSFSPERTRCFFESLLPEGYTRRCVAGWLHVDENDYISVLSELGSECLGAIRIVEGDMNITESSYRLLSHEELLEFAREGATKSAELVIKSHLSLAGASGKTGLYYDRNNNEWYQPAGLAPSTHILKQSHVRLKKIVANEQLCLLTARKLGIRTPDSFIINLNDKENDFLFATERYDRKILDTSKELMGKKVPLRLHQEDFAQALGITASQKYEKNGKDYLADAFELIKNYSSNPIEDQIRLWDLCIFNYLIGNTDNHVKNIALLYSEDLKGIRLAPAYDLLSTVIYDSSTEKMSLNIDGEYDIRNINQKSFENEAKKLGLGKGIATQHFLSMVEKFEMALEQSTYELEEQGYGVAVDIQKQILKKAGIHNFKLTNS</sequence>